<dbReference type="Proteomes" id="UP000438448">
    <property type="component" value="Unassembled WGS sequence"/>
</dbReference>
<proteinExistence type="predicted"/>
<comment type="caution">
    <text evidence="1">The sequence shown here is derived from an EMBL/GenBank/DDBJ whole genome shotgun (WGS) entry which is preliminary data.</text>
</comment>
<gene>
    <name evidence="1" type="ORF">NRB20_60330</name>
</gene>
<sequence length="127" mass="14403">MFPQSNNFEELGLKVQRAQQALERIRGVGMVKGIRVTVDAENRLVALTSDEEDIILRAYEAAVADKQAQAEQAIAELQADPRFEAISTFTDANATQAHAARIEQDQRYEEDDDAYFEERNRQGWLES</sequence>
<evidence type="ECO:0000313" key="1">
    <source>
        <dbReference type="EMBL" id="MQY22909.1"/>
    </source>
</evidence>
<protein>
    <submittedName>
        <fullName evidence="1">Uncharacterized protein</fullName>
    </submittedName>
</protein>
<dbReference type="RefSeq" id="WP_153414733.1">
    <property type="nucleotide sequence ID" value="NZ_WEGK01000016.1"/>
</dbReference>
<evidence type="ECO:0000313" key="2">
    <source>
        <dbReference type="Proteomes" id="UP000438448"/>
    </source>
</evidence>
<accession>A0A7K0DBC6</accession>
<reference evidence="1 2" key="1">
    <citation type="submission" date="2019-10" db="EMBL/GenBank/DDBJ databases">
        <title>Nocardia macrotermitis sp. nov. and Nocardia aurantia sp. nov., isolated from the gut of fungus growing-termite Macrotermes natalensis.</title>
        <authorList>
            <person name="Benndorf R."/>
            <person name="Schwitalla J."/>
            <person name="Martin K."/>
            <person name="De Beer W."/>
            <person name="Kaster A.-K."/>
            <person name="Vollmers J."/>
            <person name="Poulsen M."/>
            <person name="Beemelmanns C."/>
        </authorList>
    </citation>
    <scope>NUCLEOTIDE SEQUENCE [LARGE SCALE GENOMIC DNA]</scope>
    <source>
        <strain evidence="1 2">RB20</strain>
    </source>
</reference>
<dbReference type="OrthoDB" id="4464258at2"/>
<organism evidence="1 2">
    <name type="scientific">Nocardia macrotermitis</name>
    <dbReference type="NCBI Taxonomy" id="2585198"/>
    <lineage>
        <taxon>Bacteria</taxon>
        <taxon>Bacillati</taxon>
        <taxon>Actinomycetota</taxon>
        <taxon>Actinomycetes</taxon>
        <taxon>Mycobacteriales</taxon>
        <taxon>Nocardiaceae</taxon>
        <taxon>Nocardia</taxon>
    </lineage>
</organism>
<name>A0A7K0DBC6_9NOCA</name>
<dbReference type="AlphaFoldDB" id="A0A7K0DBC6"/>
<keyword evidence="2" id="KW-1185">Reference proteome</keyword>
<dbReference type="EMBL" id="WEGK01000016">
    <property type="protein sequence ID" value="MQY22909.1"/>
    <property type="molecule type" value="Genomic_DNA"/>
</dbReference>